<gene>
    <name evidence="6" type="ORF">SAMN04488554_3183</name>
</gene>
<evidence type="ECO:0000256" key="2">
    <source>
        <dbReference type="ARBA" id="ARBA00022723"/>
    </source>
</evidence>
<evidence type="ECO:0000313" key="7">
    <source>
        <dbReference type="Proteomes" id="UP000199220"/>
    </source>
</evidence>
<evidence type="ECO:0000259" key="5">
    <source>
        <dbReference type="Pfam" id="PF00884"/>
    </source>
</evidence>
<evidence type="ECO:0000256" key="4">
    <source>
        <dbReference type="ARBA" id="ARBA00022837"/>
    </source>
</evidence>
<dbReference type="PANTHER" id="PTHR42693">
    <property type="entry name" value="ARYLSULFATASE FAMILY MEMBER"/>
    <property type="match status" value="1"/>
</dbReference>
<dbReference type="Gene3D" id="3.40.720.10">
    <property type="entry name" value="Alkaline Phosphatase, subunit A"/>
    <property type="match status" value="1"/>
</dbReference>
<dbReference type="PANTHER" id="PTHR42693:SF53">
    <property type="entry name" value="ENDO-4-O-SULFATASE"/>
    <property type="match status" value="1"/>
</dbReference>
<dbReference type="Pfam" id="PF00884">
    <property type="entry name" value="Sulfatase"/>
    <property type="match status" value="1"/>
</dbReference>
<dbReference type="PROSITE" id="PS00149">
    <property type="entry name" value="SULFATASE_2"/>
    <property type="match status" value="1"/>
</dbReference>
<keyword evidence="3" id="KW-0378">Hydrolase</keyword>
<dbReference type="SUPFAM" id="SSF53649">
    <property type="entry name" value="Alkaline phosphatase-like"/>
    <property type="match status" value="1"/>
</dbReference>
<organism evidence="6 7">
    <name type="scientific">Ruania alba</name>
    <dbReference type="NCBI Taxonomy" id="648782"/>
    <lineage>
        <taxon>Bacteria</taxon>
        <taxon>Bacillati</taxon>
        <taxon>Actinomycetota</taxon>
        <taxon>Actinomycetes</taxon>
        <taxon>Micrococcales</taxon>
        <taxon>Ruaniaceae</taxon>
        <taxon>Ruania</taxon>
    </lineage>
</organism>
<name>A0A1H5M682_9MICO</name>
<sequence>MSRHRPNIVQIVADDMGIGDLSMFNYGASSTPAMDQLAADGTVATQHYSASPVCAPARAALLTGRYPQRTGVIDTMEARGTDRLGLNEITVGDVLQRSGYVTGLIGKWHNGAFDPRHHPNKRGFSEFSGFRGGWQDYWDWRMECDGTPRRSDGRYITDVLTDDALNFIRRHQNESFYLHLAYSAPHFPFQAPESEVRQFQDRGLDRRVATIYAMLAVMDRGIARLCQELDDLHLSDNTLVMVTSDNGPQLDGDNEESTVRYNVGFNGAKQSVLEGGIRVPLIVRWPDGIEREPITHEPIHFTDWMPTLAHVAEAALPEVHLDGCDVLPVLRGEGSSVPQARYWQWTRYRPIARCNAAVRDGQWKLVWPAWAGSLDAATADLEIDRLVKYDPDRALSLRRPPAPGRDEPMRARPQLFNLLVDPTERIDVAQEYPTRVDTMTGLLDHWFDEVEESRLRNSPTMTSDQQIT</sequence>
<dbReference type="GO" id="GO:0046872">
    <property type="term" value="F:metal ion binding"/>
    <property type="evidence" value="ECO:0007669"/>
    <property type="project" value="UniProtKB-KW"/>
</dbReference>
<dbReference type="InterPro" id="IPR017850">
    <property type="entry name" value="Alkaline_phosphatase_core_sf"/>
</dbReference>
<dbReference type="AlphaFoldDB" id="A0A1H5M682"/>
<dbReference type="OrthoDB" id="9777306at2"/>
<keyword evidence="2" id="KW-0479">Metal-binding</keyword>
<accession>A0A1H5M682</accession>
<dbReference type="InterPro" id="IPR024607">
    <property type="entry name" value="Sulfatase_CS"/>
</dbReference>
<dbReference type="GO" id="GO:0004065">
    <property type="term" value="F:arylsulfatase activity"/>
    <property type="evidence" value="ECO:0007669"/>
    <property type="project" value="TreeGrafter"/>
</dbReference>
<comment type="similarity">
    <text evidence="1">Belongs to the sulfatase family.</text>
</comment>
<dbReference type="EMBL" id="FNTX01000002">
    <property type="protein sequence ID" value="SEE84969.1"/>
    <property type="molecule type" value="Genomic_DNA"/>
</dbReference>
<evidence type="ECO:0000256" key="1">
    <source>
        <dbReference type="ARBA" id="ARBA00008779"/>
    </source>
</evidence>
<dbReference type="RefSeq" id="WP_089774018.1">
    <property type="nucleotide sequence ID" value="NZ_FNTX01000002.1"/>
</dbReference>
<dbReference type="Proteomes" id="UP000199220">
    <property type="component" value="Unassembled WGS sequence"/>
</dbReference>
<feature type="domain" description="Sulfatase N-terminal" evidence="5">
    <location>
        <begin position="6"/>
        <end position="312"/>
    </location>
</feature>
<evidence type="ECO:0000256" key="3">
    <source>
        <dbReference type="ARBA" id="ARBA00022801"/>
    </source>
</evidence>
<protein>
    <submittedName>
        <fullName evidence="6">Arylsulfatase A</fullName>
    </submittedName>
</protein>
<dbReference type="Gene3D" id="3.30.1120.10">
    <property type="match status" value="1"/>
</dbReference>
<dbReference type="InterPro" id="IPR000917">
    <property type="entry name" value="Sulfatase_N"/>
</dbReference>
<evidence type="ECO:0000313" key="6">
    <source>
        <dbReference type="EMBL" id="SEE84969.1"/>
    </source>
</evidence>
<dbReference type="STRING" id="648782.SAMN04488554_3183"/>
<dbReference type="InterPro" id="IPR050738">
    <property type="entry name" value="Sulfatase"/>
</dbReference>
<proteinExistence type="inferred from homology"/>
<reference evidence="7" key="1">
    <citation type="submission" date="2016-10" db="EMBL/GenBank/DDBJ databases">
        <authorList>
            <person name="Varghese N."/>
            <person name="Submissions S."/>
        </authorList>
    </citation>
    <scope>NUCLEOTIDE SEQUENCE [LARGE SCALE GENOMIC DNA]</scope>
    <source>
        <strain evidence="7">DSM 21368</strain>
    </source>
</reference>
<dbReference type="PROSITE" id="PS00523">
    <property type="entry name" value="SULFATASE_1"/>
    <property type="match status" value="1"/>
</dbReference>
<keyword evidence="7" id="KW-1185">Reference proteome</keyword>
<keyword evidence="4" id="KW-0106">Calcium</keyword>